<reference evidence="3" key="2">
    <citation type="submission" date="2022-01" db="EMBL/GenBank/DDBJ databases">
        <authorList>
            <person name="Yamashiro T."/>
            <person name="Shiraishi A."/>
            <person name="Satake H."/>
            <person name="Nakayama K."/>
        </authorList>
    </citation>
    <scope>NUCLEOTIDE SEQUENCE</scope>
</reference>
<dbReference type="Gene3D" id="3.30.70.270">
    <property type="match status" value="2"/>
</dbReference>
<dbReference type="PANTHER" id="PTHR37984:SF5">
    <property type="entry name" value="PROTEIN NYNRIN-LIKE"/>
    <property type="match status" value="1"/>
</dbReference>
<feature type="region of interest" description="Disordered" evidence="1">
    <location>
        <begin position="1"/>
        <end position="171"/>
    </location>
</feature>
<dbReference type="InterPro" id="IPR000477">
    <property type="entry name" value="RT_dom"/>
</dbReference>
<dbReference type="PANTHER" id="PTHR37984">
    <property type="entry name" value="PROTEIN CBG26694"/>
    <property type="match status" value="1"/>
</dbReference>
<evidence type="ECO:0000313" key="4">
    <source>
        <dbReference type="Proteomes" id="UP001151760"/>
    </source>
</evidence>
<dbReference type="PROSITE" id="PS50994">
    <property type="entry name" value="INTEGRASE"/>
    <property type="match status" value="1"/>
</dbReference>
<organism evidence="3 4">
    <name type="scientific">Tanacetum coccineum</name>
    <dbReference type="NCBI Taxonomy" id="301880"/>
    <lineage>
        <taxon>Eukaryota</taxon>
        <taxon>Viridiplantae</taxon>
        <taxon>Streptophyta</taxon>
        <taxon>Embryophyta</taxon>
        <taxon>Tracheophyta</taxon>
        <taxon>Spermatophyta</taxon>
        <taxon>Magnoliopsida</taxon>
        <taxon>eudicotyledons</taxon>
        <taxon>Gunneridae</taxon>
        <taxon>Pentapetalae</taxon>
        <taxon>asterids</taxon>
        <taxon>campanulids</taxon>
        <taxon>Asterales</taxon>
        <taxon>Asteraceae</taxon>
        <taxon>Asteroideae</taxon>
        <taxon>Anthemideae</taxon>
        <taxon>Anthemidinae</taxon>
        <taxon>Tanacetum</taxon>
    </lineage>
</organism>
<feature type="compositionally biased region" description="Basic residues" evidence="1">
    <location>
        <begin position="87"/>
        <end position="115"/>
    </location>
</feature>
<feature type="compositionally biased region" description="Low complexity" evidence="1">
    <location>
        <begin position="77"/>
        <end position="86"/>
    </location>
</feature>
<reference evidence="3" key="1">
    <citation type="journal article" date="2022" name="Int. J. Mol. Sci.">
        <title>Draft Genome of Tanacetum Coccineum: Genomic Comparison of Closely Related Tanacetum-Family Plants.</title>
        <authorList>
            <person name="Yamashiro T."/>
            <person name="Shiraishi A."/>
            <person name="Nakayama K."/>
            <person name="Satake H."/>
        </authorList>
    </citation>
    <scope>NUCLEOTIDE SEQUENCE</scope>
</reference>
<dbReference type="InterPro" id="IPR050951">
    <property type="entry name" value="Retrovirus_Pol_polyprotein"/>
</dbReference>
<dbReference type="Pfam" id="PF17921">
    <property type="entry name" value="Integrase_H2C2"/>
    <property type="match status" value="1"/>
</dbReference>
<dbReference type="CDD" id="cd01647">
    <property type="entry name" value="RT_LTR"/>
    <property type="match status" value="1"/>
</dbReference>
<dbReference type="GO" id="GO:0003964">
    <property type="term" value="F:RNA-directed DNA polymerase activity"/>
    <property type="evidence" value="ECO:0007669"/>
    <property type="project" value="UniProtKB-KW"/>
</dbReference>
<dbReference type="Gene3D" id="1.10.340.70">
    <property type="match status" value="1"/>
</dbReference>
<evidence type="ECO:0000313" key="3">
    <source>
        <dbReference type="EMBL" id="GJS97649.1"/>
    </source>
</evidence>
<dbReference type="InterPro" id="IPR041588">
    <property type="entry name" value="Integrase_H2C2"/>
</dbReference>
<keyword evidence="3" id="KW-0548">Nucleotidyltransferase</keyword>
<feature type="compositionally biased region" description="Basic and acidic residues" evidence="1">
    <location>
        <begin position="49"/>
        <end position="67"/>
    </location>
</feature>
<dbReference type="Gene3D" id="3.30.420.10">
    <property type="entry name" value="Ribonuclease H-like superfamily/Ribonuclease H"/>
    <property type="match status" value="2"/>
</dbReference>
<feature type="domain" description="Integrase catalytic" evidence="2">
    <location>
        <begin position="1112"/>
        <end position="1238"/>
    </location>
</feature>
<keyword evidence="3" id="KW-0695">RNA-directed DNA polymerase</keyword>
<comment type="caution">
    <text evidence="3">The sequence shown here is derived from an EMBL/GenBank/DDBJ whole genome shotgun (WGS) entry which is preliminary data.</text>
</comment>
<feature type="region of interest" description="Disordered" evidence="1">
    <location>
        <begin position="571"/>
        <end position="637"/>
    </location>
</feature>
<keyword evidence="4" id="KW-1185">Reference proteome</keyword>
<dbReference type="Pfam" id="PF00078">
    <property type="entry name" value="RVT_1"/>
    <property type="match status" value="1"/>
</dbReference>
<feature type="compositionally biased region" description="Polar residues" evidence="1">
    <location>
        <begin position="144"/>
        <end position="155"/>
    </location>
</feature>
<proteinExistence type="predicted"/>
<protein>
    <submittedName>
        <fullName evidence="3">Reverse transcriptase domain-containing protein</fullName>
    </submittedName>
</protein>
<accession>A0ABQ5A4U1</accession>
<keyword evidence="3" id="KW-0808">Transferase</keyword>
<dbReference type="Gene3D" id="3.10.10.10">
    <property type="entry name" value="HIV Type 1 Reverse Transcriptase, subunit A, domain 1"/>
    <property type="match status" value="1"/>
</dbReference>
<gene>
    <name evidence="3" type="ORF">Tco_0804617</name>
</gene>
<name>A0ABQ5A4U1_9ASTR</name>
<dbReference type="InterPro" id="IPR043502">
    <property type="entry name" value="DNA/RNA_pol_sf"/>
</dbReference>
<dbReference type="InterPro" id="IPR036397">
    <property type="entry name" value="RNaseH_sf"/>
</dbReference>
<evidence type="ECO:0000259" key="2">
    <source>
        <dbReference type="PROSITE" id="PS50994"/>
    </source>
</evidence>
<dbReference type="Pfam" id="PF00665">
    <property type="entry name" value="rve"/>
    <property type="match status" value="1"/>
</dbReference>
<evidence type="ECO:0000256" key="1">
    <source>
        <dbReference type="SAM" id="MobiDB-lite"/>
    </source>
</evidence>
<dbReference type="InterPro" id="IPR012337">
    <property type="entry name" value="RNaseH-like_sf"/>
</dbReference>
<dbReference type="Proteomes" id="UP001151760">
    <property type="component" value="Unassembled WGS sequence"/>
</dbReference>
<dbReference type="InterPro" id="IPR001584">
    <property type="entry name" value="Integrase_cat-core"/>
</dbReference>
<dbReference type="InterPro" id="IPR043128">
    <property type="entry name" value="Rev_trsase/Diguanyl_cyclase"/>
</dbReference>
<dbReference type="SUPFAM" id="SSF53098">
    <property type="entry name" value="Ribonuclease H-like"/>
    <property type="match status" value="2"/>
</dbReference>
<dbReference type="EMBL" id="BQNB010011981">
    <property type="protein sequence ID" value="GJS97649.1"/>
    <property type="molecule type" value="Genomic_DNA"/>
</dbReference>
<sequence length="1238" mass="139552">MDGCTKGPQLAEGENLNTRALGTGRTPPGGTSAPAGQAQGGPSPAFVKENIDVLRTMIKELDNRGQEKMSPSAEEVGGYSSDGSSRSRSRGRPWSSRKNRKSVSKKKGISKSHRSVRPEARSRSKSKSVKSKPQSVRASRRKSSSYSGYDTVSDSGSEDLSMPYRQPKPMPFTSRITRFRYHRRAKLPPNVRVYKGNKDPEDHLSIFSAAVEQEEWPMPVWCKMFRQTLSGLARNWFDRLDPKSVGGFEESSNKFLEEFSQLEKEESAHIKGVPPVLRISAFMHGHDHPELAKKLNDKIPKIVDEMWERVRAFIRGETAANTTEDFRSPRGEKSAGTCAPYARREGFTPLTKTPKEILAMDNVNFPPPPSMVGTPKKRNMNKFCDYHQDRGHNTNDCYNLKKQIEEAVASGRLAHLVKDIRQGGQKSKGPAKGKEKHWMDNAITFPSVPRYQLMNCLVVVEAMIEGFRVRRIHVDGGSSSEVIEVSYPMGVIDLEVTMRECGKTRTVIIEFAVVKSPSPYNALLYRMGMRSLGVVASTIHSMMKFPTSNGIATISTTRETLRECRRIKEAQDLSRHTRVADPTPMQTSSEVANPRVSLAPVETHSRRPGKEPMQLDDMEERQQLDKGRKPPKSITQEKIVVQKKRSLAPDRRKVVTDEVNEWLKAGIMTKKDEEKTAFHTEEGVFCHTKLPFGLKNVGATYQRLVDSAFKEQIGVNLEAYVDDMVIKSRTEQDIIKDIEQTFSTLRRINMKLNPKKCSFGMEEGKFLGYIVTLEGIRANPEKAKAVMDMPSPRTLKQMQSLSGKLAALNCFLSKSAERSLPFLDTLKKCTNKKDFRWTEAAEAAFLEMKKLVSKLLTHTIPKKGKTLMMYLAAANEAVSAVLHTERDGRQMENAYTLEDVPESSNARENLTPGLRAWRLYTDGASNNEGSGVGLILIASDDVEYSYALRLNFSNSNNDAEYEALMVGLRIAKEMDRITHLPRAENRKADALSKLAAVQFDHLSKEVLVEVLNERSLEANYTMEYGVLYRKFYLVPLMRYVGPLQANYVIRKVHMGLCGMHDGPRQVVAKAMNLGYFWPSMHRDVRELIRACDDCQAHASVPRLPKAVMISVASAWPFMKWGMDIVRPLPEGLRMVKYLIVATDYFTKWMEVKPLATITGKQVVNFTWDNIVCRFGMPATIITDNGTQFVNDPFKKWAENLKIQLISTSIYHPQGVTPRQGGNARRKQEWISSQHTVSL</sequence>
<dbReference type="SUPFAM" id="SSF56672">
    <property type="entry name" value="DNA/RNA polymerases"/>
    <property type="match status" value="1"/>
</dbReference>